<dbReference type="AlphaFoldDB" id="A0A2M7TJX3"/>
<accession>A0A2M7TJX3</accession>
<organism evidence="1 2">
    <name type="scientific">candidate division WWE3 bacterium CG_4_10_14_0_2_um_filter_41_14</name>
    <dbReference type="NCBI Taxonomy" id="1975072"/>
    <lineage>
        <taxon>Bacteria</taxon>
        <taxon>Katanobacteria</taxon>
    </lineage>
</organism>
<reference evidence="2" key="1">
    <citation type="submission" date="2017-09" db="EMBL/GenBank/DDBJ databases">
        <title>Depth-based differentiation of microbial function through sediment-hosted aquifers and enrichment of novel symbionts in the deep terrestrial subsurface.</title>
        <authorList>
            <person name="Probst A.J."/>
            <person name="Ladd B."/>
            <person name="Jarett J.K."/>
            <person name="Geller-Mcgrath D.E."/>
            <person name="Sieber C.M.K."/>
            <person name="Emerson J.B."/>
            <person name="Anantharaman K."/>
            <person name="Thomas B.C."/>
            <person name="Malmstrom R."/>
            <person name="Stieglmeier M."/>
            <person name="Klingl A."/>
            <person name="Woyke T."/>
            <person name="Ryan C.M."/>
            <person name="Banfield J.F."/>
        </authorList>
    </citation>
    <scope>NUCLEOTIDE SEQUENCE [LARGE SCALE GENOMIC DNA]</scope>
</reference>
<name>A0A2M7TJX3_UNCKA</name>
<protein>
    <submittedName>
        <fullName evidence="1">Uncharacterized protein</fullName>
    </submittedName>
</protein>
<sequence length="275" mass="30848">MLAISHQWQKAVKERSFSDQKRLAKTITLLYEETERDYDMIHAEAGMLGAPNDFMQKFIAHYFPDSGGDLSLLREQLGLSDEPSVVLIPATKSEGNPIVEAIFREIGCDPIPFSGIAATNQKLAFVWGDSSVRTEIHERTHIQYPGLLVGGLMGGLNEGMTEYITHEEIGDGSLATELRSAGRYGNQLRMFNDMENAHPGIIDLIRQRYTQGTLDSSNQLYAEIINRYGLDGLLDLAMVRPYVRNLETNDVGFISSEDFVYTHDILSHNPYDTVK</sequence>
<dbReference type="EMBL" id="PFNL01000069">
    <property type="protein sequence ID" value="PIZ46994.1"/>
    <property type="molecule type" value="Genomic_DNA"/>
</dbReference>
<evidence type="ECO:0000313" key="1">
    <source>
        <dbReference type="EMBL" id="PIZ46994.1"/>
    </source>
</evidence>
<evidence type="ECO:0000313" key="2">
    <source>
        <dbReference type="Proteomes" id="UP000228920"/>
    </source>
</evidence>
<proteinExistence type="predicted"/>
<dbReference type="Proteomes" id="UP000228920">
    <property type="component" value="Unassembled WGS sequence"/>
</dbReference>
<gene>
    <name evidence="1" type="ORF">COY32_02460</name>
</gene>
<comment type="caution">
    <text evidence="1">The sequence shown here is derived from an EMBL/GenBank/DDBJ whole genome shotgun (WGS) entry which is preliminary data.</text>
</comment>